<proteinExistence type="predicted"/>
<dbReference type="AlphaFoldDB" id="A0A9P9J1K0"/>
<organism evidence="1 2">
    <name type="scientific">Dactylonectria macrodidyma</name>
    <dbReference type="NCBI Taxonomy" id="307937"/>
    <lineage>
        <taxon>Eukaryota</taxon>
        <taxon>Fungi</taxon>
        <taxon>Dikarya</taxon>
        <taxon>Ascomycota</taxon>
        <taxon>Pezizomycotina</taxon>
        <taxon>Sordariomycetes</taxon>
        <taxon>Hypocreomycetidae</taxon>
        <taxon>Hypocreales</taxon>
        <taxon>Nectriaceae</taxon>
        <taxon>Dactylonectria</taxon>
    </lineage>
</organism>
<keyword evidence="2" id="KW-1185">Reference proteome</keyword>
<dbReference type="EMBL" id="JAGMUV010000010">
    <property type="protein sequence ID" value="KAH7142043.1"/>
    <property type="molecule type" value="Genomic_DNA"/>
</dbReference>
<dbReference type="OrthoDB" id="10251155at2759"/>
<sequence>MLPNAYREPATSLKRHLLVHVTETTAAAATITSSLVSSSSTSGFFQQLPTIVAQDTSAQLAASHDEATDDVVLTRLLKQYLPAAGQKDAGNTMHGISWTLLEPAILRRGRNGASDPAPTGDF</sequence>
<comment type="caution">
    <text evidence="1">The sequence shown here is derived from an EMBL/GenBank/DDBJ whole genome shotgun (WGS) entry which is preliminary data.</text>
</comment>
<dbReference type="Proteomes" id="UP000738349">
    <property type="component" value="Unassembled WGS sequence"/>
</dbReference>
<evidence type="ECO:0000313" key="1">
    <source>
        <dbReference type="EMBL" id="KAH7142043.1"/>
    </source>
</evidence>
<protein>
    <submittedName>
        <fullName evidence="1">Uncharacterized protein</fullName>
    </submittedName>
</protein>
<evidence type="ECO:0000313" key="2">
    <source>
        <dbReference type="Proteomes" id="UP000738349"/>
    </source>
</evidence>
<accession>A0A9P9J1K0</accession>
<name>A0A9P9J1K0_9HYPO</name>
<gene>
    <name evidence="1" type="ORF">EDB81DRAFT_54436</name>
</gene>
<reference evidence="1" key="1">
    <citation type="journal article" date="2021" name="Nat. Commun.">
        <title>Genetic determinants of endophytism in the Arabidopsis root mycobiome.</title>
        <authorList>
            <person name="Mesny F."/>
            <person name="Miyauchi S."/>
            <person name="Thiergart T."/>
            <person name="Pickel B."/>
            <person name="Atanasova L."/>
            <person name="Karlsson M."/>
            <person name="Huettel B."/>
            <person name="Barry K.W."/>
            <person name="Haridas S."/>
            <person name="Chen C."/>
            <person name="Bauer D."/>
            <person name="Andreopoulos W."/>
            <person name="Pangilinan J."/>
            <person name="LaButti K."/>
            <person name="Riley R."/>
            <person name="Lipzen A."/>
            <person name="Clum A."/>
            <person name="Drula E."/>
            <person name="Henrissat B."/>
            <person name="Kohler A."/>
            <person name="Grigoriev I.V."/>
            <person name="Martin F.M."/>
            <person name="Hacquard S."/>
        </authorList>
    </citation>
    <scope>NUCLEOTIDE SEQUENCE</scope>
    <source>
        <strain evidence="1">MPI-CAGE-AT-0147</strain>
    </source>
</reference>